<feature type="signal peptide" evidence="1">
    <location>
        <begin position="1"/>
        <end position="18"/>
    </location>
</feature>
<evidence type="ECO:0000313" key="3">
    <source>
        <dbReference type="EMBL" id="WVZ62207.1"/>
    </source>
</evidence>
<evidence type="ECO:0000313" key="4">
    <source>
        <dbReference type="Proteomes" id="UP001341281"/>
    </source>
</evidence>
<keyword evidence="4" id="KW-1185">Reference proteome</keyword>
<dbReference type="SUPFAM" id="SSF56672">
    <property type="entry name" value="DNA/RNA polymerases"/>
    <property type="match status" value="1"/>
</dbReference>
<dbReference type="Proteomes" id="UP001341281">
    <property type="component" value="Chromosome 03"/>
</dbReference>
<dbReference type="PANTHER" id="PTHR33116">
    <property type="entry name" value="REVERSE TRANSCRIPTASE ZINC-BINDING DOMAIN-CONTAINING PROTEIN-RELATED-RELATED"/>
    <property type="match status" value="1"/>
</dbReference>
<dbReference type="InterPro" id="IPR043502">
    <property type="entry name" value="DNA/RNA_pol_sf"/>
</dbReference>
<evidence type="ECO:0000256" key="1">
    <source>
        <dbReference type="SAM" id="SignalP"/>
    </source>
</evidence>
<dbReference type="AlphaFoldDB" id="A0AAQ3SY53"/>
<proteinExistence type="predicted"/>
<feature type="chain" id="PRO_5042885107" description="Reverse transcriptase zinc-binding domain-containing protein" evidence="1">
    <location>
        <begin position="19"/>
        <end position="436"/>
    </location>
</feature>
<name>A0AAQ3SY53_PASNO</name>
<organism evidence="3 4">
    <name type="scientific">Paspalum notatum var. saurae</name>
    <dbReference type="NCBI Taxonomy" id="547442"/>
    <lineage>
        <taxon>Eukaryota</taxon>
        <taxon>Viridiplantae</taxon>
        <taxon>Streptophyta</taxon>
        <taxon>Embryophyta</taxon>
        <taxon>Tracheophyta</taxon>
        <taxon>Spermatophyta</taxon>
        <taxon>Magnoliopsida</taxon>
        <taxon>Liliopsida</taxon>
        <taxon>Poales</taxon>
        <taxon>Poaceae</taxon>
        <taxon>PACMAD clade</taxon>
        <taxon>Panicoideae</taxon>
        <taxon>Andropogonodae</taxon>
        <taxon>Paspaleae</taxon>
        <taxon>Paspalinae</taxon>
        <taxon>Paspalum</taxon>
    </lineage>
</organism>
<keyword evidence="1" id="KW-0732">Signal</keyword>
<evidence type="ECO:0000259" key="2">
    <source>
        <dbReference type="Pfam" id="PF13966"/>
    </source>
</evidence>
<dbReference type="Pfam" id="PF13966">
    <property type="entry name" value="zf-RVT"/>
    <property type="match status" value="1"/>
</dbReference>
<reference evidence="3 4" key="1">
    <citation type="submission" date="2024-02" db="EMBL/GenBank/DDBJ databases">
        <title>High-quality chromosome-scale genome assembly of Pensacola bahiagrass (Paspalum notatum Flugge var. saurae).</title>
        <authorList>
            <person name="Vega J.M."/>
            <person name="Podio M."/>
            <person name="Orjuela J."/>
            <person name="Siena L.A."/>
            <person name="Pessino S.C."/>
            <person name="Combes M.C."/>
            <person name="Mariac C."/>
            <person name="Albertini E."/>
            <person name="Pupilli F."/>
            <person name="Ortiz J.P.A."/>
            <person name="Leblanc O."/>
        </authorList>
    </citation>
    <scope>NUCLEOTIDE SEQUENCE [LARGE SCALE GENOMIC DNA]</scope>
    <source>
        <strain evidence="3">R1</strain>
        <tissue evidence="3">Leaf</tissue>
    </source>
</reference>
<dbReference type="PANTHER" id="PTHR33116:SF87">
    <property type="entry name" value="OS01G0158850 PROTEIN"/>
    <property type="match status" value="1"/>
</dbReference>
<protein>
    <recommendedName>
        <fullName evidence="2">Reverse transcriptase zinc-binding domain-containing protein</fullName>
    </recommendedName>
</protein>
<gene>
    <name evidence="3" type="ORF">U9M48_011977</name>
</gene>
<dbReference type="EMBL" id="CP144747">
    <property type="protein sequence ID" value="WVZ62207.1"/>
    <property type="molecule type" value="Genomic_DNA"/>
</dbReference>
<feature type="domain" description="Reverse transcriptase zinc-binding" evidence="2">
    <location>
        <begin position="297"/>
        <end position="379"/>
    </location>
</feature>
<dbReference type="InterPro" id="IPR026960">
    <property type="entry name" value="RVT-Znf"/>
</dbReference>
<sequence length="436" mass="50335">MKGFSLLWCQWIHHFVSAGSVAVKVNNEIGRYFQTKKGLRQGDPLSPILFNLVVDMLAIFIARAKEDGQLQGIIPHLINDGLKINFHKSELFCFGKANDRVDKYSQILGCGLENDRGTFSKKTEQLKRKTSIGDNHRKKYRLIKWGLLCLPKDQGGLEILNLEAQNTCLISKWLYKLINENGIWQQLLRKKYLKNKTIGEVFWKPGDSHFWSGLMKDKWLGNFTLKEQCTSLFNIARKKHVSVAHVFSTYPLTISFRRALVGDKLIKWNELVARIAYVQLDGHHGKAIWSLTKHGQFTVMSLYLFLVNQNALPLIKKLWKLKLPLKIKIFVWFLMRGVILTKDNFKKRNWNGDDRCCFCNKKETIQHLFFDCHVASFVWRIVHVAFGLKLPSNGYILDKVLEFTSKGGGQEPFEVGIPLVRDGGFRGVHQEWMAVI</sequence>
<accession>A0AAQ3SY53</accession>